<gene>
    <name evidence="2" type="ORF">T458_14875</name>
</gene>
<dbReference type="InterPro" id="IPR046192">
    <property type="entry name" value="DUF6220"/>
</dbReference>
<evidence type="ECO:0000256" key="1">
    <source>
        <dbReference type="SAM" id="Phobius"/>
    </source>
</evidence>
<feature type="transmembrane region" description="Helical" evidence="1">
    <location>
        <begin position="52"/>
        <end position="69"/>
    </location>
</feature>
<keyword evidence="1" id="KW-0812">Transmembrane</keyword>
<dbReference type="STRING" id="1408254.T458_14875"/>
<accession>V6M0X2</accession>
<feature type="transmembrane region" description="Helical" evidence="1">
    <location>
        <begin position="76"/>
        <end position="93"/>
    </location>
</feature>
<organism evidence="2 3">
    <name type="scientific">Brevibacillus panacihumi W25</name>
    <dbReference type="NCBI Taxonomy" id="1408254"/>
    <lineage>
        <taxon>Bacteria</taxon>
        <taxon>Bacillati</taxon>
        <taxon>Bacillota</taxon>
        <taxon>Bacilli</taxon>
        <taxon>Bacillales</taxon>
        <taxon>Paenibacillaceae</taxon>
        <taxon>Brevibacillus</taxon>
    </lineage>
</organism>
<comment type="caution">
    <text evidence="2">The sequence shown here is derived from an EMBL/GenBank/DDBJ whole genome shotgun (WGS) entry which is preliminary data.</text>
</comment>
<reference evidence="2 3" key="1">
    <citation type="journal article" date="2014" name="Genome Announc.">
        <title>Draft Genome Sequence of Brevibacillus panacihumi Strain W25, a Halotolerant Hydrocarbon-Degrading Bacterium.</title>
        <authorList>
            <person name="Wang X."/>
            <person name="Jin D."/>
            <person name="Zhou L."/>
            <person name="Wu L."/>
            <person name="An W."/>
            <person name="Chen Y."/>
            <person name="Zhao L."/>
        </authorList>
    </citation>
    <scope>NUCLEOTIDE SEQUENCE [LARGE SCALE GENOMIC DNA]</scope>
    <source>
        <strain evidence="2 3">W25</strain>
    </source>
</reference>
<dbReference type="HOGENOM" id="CLU_135639_0_0_9"/>
<dbReference type="PATRIC" id="fig|1408254.3.peg.2905"/>
<dbReference type="EMBL" id="AYJU01000017">
    <property type="protein sequence ID" value="EST52269.1"/>
    <property type="molecule type" value="Genomic_DNA"/>
</dbReference>
<dbReference type="eggNOG" id="ENOG5032ZRS">
    <property type="taxonomic scope" value="Bacteria"/>
</dbReference>
<feature type="transmembrane region" description="Helical" evidence="1">
    <location>
        <begin position="99"/>
        <end position="118"/>
    </location>
</feature>
<protein>
    <submittedName>
        <fullName evidence="2">Uncharacterized protein</fullName>
    </submittedName>
</protein>
<dbReference type="Pfam" id="PF19728">
    <property type="entry name" value="DUF6220"/>
    <property type="match status" value="1"/>
</dbReference>
<dbReference type="RefSeq" id="WP_023556857.1">
    <property type="nucleotide sequence ID" value="NZ_KI629785.1"/>
</dbReference>
<dbReference type="AlphaFoldDB" id="V6M0X2"/>
<feature type="transmembrane region" description="Helical" evidence="1">
    <location>
        <begin position="15"/>
        <end position="40"/>
    </location>
</feature>
<dbReference type="OrthoDB" id="165966at2"/>
<dbReference type="Proteomes" id="UP000017973">
    <property type="component" value="Unassembled WGS sequence"/>
</dbReference>
<name>V6M0X2_9BACL</name>
<keyword evidence="1" id="KW-0472">Membrane</keyword>
<keyword evidence="3" id="KW-1185">Reference proteome</keyword>
<proteinExistence type="predicted"/>
<evidence type="ECO:0000313" key="3">
    <source>
        <dbReference type="Proteomes" id="UP000017973"/>
    </source>
</evidence>
<keyword evidence="1" id="KW-1133">Transmembrane helix</keyword>
<sequence>METETLSSFTRVSRIVFLLLSFVLAICILLQTFLAGAAIFTDPSIWRYHVNFVHFFEFVPLFMLIFAFCGKLPKGFKWISGALLLLLFAQYATAHIPSISAIHPVVALVYFCLSMLVVQQSWRFWKSSR</sequence>
<evidence type="ECO:0000313" key="2">
    <source>
        <dbReference type="EMBL" id="EST52269.1"/>
    </source>
</evidence>